<accession>A0AB36R4K6</accession>
<dbReference type="Pfam" id="PF11862">
    <property type="entry name" value="DUF3382"/>
    <property type="match status" value="1"/>
</dbReference>
<protein>
    <submittedName>
        <fullName evidence="8">Branched-chain amino acid ABC transporter permease</fullName>
    </submittedName>
</protein>
<dbReference type="InterPro" id="IPR043428">
    <property type="entry name" value="LivM-like"/>
</dbReference>
<feature type="transmembrane region" description="Helical" evidence="6">
    <location>
        <begin position="400"/>
        <end position="418"/>
    </location>
</feature>
<dbReference type="PANTHER" id="PTHR30482:SF20">
    <property type="entry name" value="HIGH-AFFINITY BRANCHED-CHAIN AMINO ACID TRANSPORT SYSTEM PERMEASE PROTEIN LIVM"/>
    <property type="match status" value="1"/>
</dbReference>
<proteinExistence type="predicted"/>
<feature type="transmembrane region" description="Helical" evidence="6">
    <location>
        <begin position="105"/>
        <end position="124"/>
    </location>
</feature>
<dbReference type="GO" id="GO:0005886">
    <property type="term" value="C:plasma membrane"/>
    <property type="evidence" value="ECO:0007669"/>
    <property type="project" value="UniProtKB-SubCell"/>
</dbReference>
<evidence type="ECO:0000313" key="9">
    <source>
        <dbReference type="Proteomes" id="UP000216215"/>
    </source>
</evidence>
<feature type="transmembrane region" description="Helical" evidence="6">
    <location>
        <begin position="283"/>
        <end position="302"/>
    </location>
</feature>
<reference evidence="9" key="1">
    <citation type="submission" date="2017-08" db="EMBL/GenBank/DDBJ databases">
        <title>Mesorhizobium wenxinae sp. nov., a novel rhizobial species isolated from root nodules of chickpea (Cicer arietinum L.).</title>
        <authorList>
            <person name="Zhang J."/>
        </authorList>
    </citation>
    <scope>NUCLEOTIDE SEQUENCE [LARGE SCALE GENOMIC DNA]</scope>
    <source>
        <strain evidence="9">USDA 3392</strain>
    </source>
</reference>
<comment type="subcellular location">
    <subcellularLocation>
        <location evidence="1">Cell membrane</location>
        <topology evidence="1">Multi-pass membrane protein</topology>
    </subcellularLocation>
</comment>
<evidence type="ECO:0000259" key="7">
    <source>
        <dbReference type="Pfam" id="PF11862"/>
    </source>
</evidence>
<feature type="transmembrane region" description="Helical" evidence="6">
    <location>
        <begin position="136"/>
        <end position="156"/>
    </location>
</feature>
<dbReference type="CDD" id="cd06581">
    <property type="entry name" value="TM_PBP1_LivM_like"/>
    <property type="match status" value="1"/>
</dbReference>
<feature type="transmembrane region" description="Helical" evidence="6">
    <location>
        <begin position="430"/>
        <end position="463"/>
    </location>
</feature>
<gene>
    <name evidence="8" type="ORF">CIT25_25070</name>
</gene>
<comment type="caution">
    <text evidence="8">The sequence shown here is derived from an EMBL/GenBank/DDBJ whole genome shotgun (WGS) entry which is preliminary data.</text>
</comment>
<evidence type="ECO:0000256" key="1">
    <source>
        <dbReference type="ARBA" id="ARBA00004651"/>
    </source>
</evidence>
<feature type="domain" description="High-affinity branched-chain amino acid transport system permease LivHM N-terminal" evidence="7">
    <location>
        <begin position="21"/>
        <end position="118"/>
    </location>
</feature>
<feature type="transmembrane region" description="Helical" evidence="6">
    <location>
        <begin position="350"/>
        <end position="369"/>
    </location>
</feature>
<feature type="transmembrane region" description="Helical" evidence="6">
    <location>
        <begin position="308"/>
        <end position="329"/>
    </location>
</feature>
<dbReference type="NCBIfam" id="NF008450">
    <property type="entry name" value="PRK11301.1"/>
    <property type="match status" value="1"/>
</dbReference>
<feature type="transmembrane region" description="Helical" evidence="6">
    <location>
        <begin position="252"/>
        <end position="271"/>
    </location>
</feature>
<evidence type="ECO:0000256" key="2">
    <source>
        <dbReference type="ARBA" id="ARBA00022475"/>
    </source>
</evidence>
<feature type="transmembrane region" description="Helical" evidence="6">
    <location>
        <begin position="206"/>
        <end position="225"/>
    </location>
</feature>
<dbReference type="PANTHER" id="PTHR30482">
    <property type="entry name" value="HIGH-AFFINITY BRANCHED-CHAIN AMINO ACID TRANSPORT SYSTEM PERMEASE"/>
    <property type="match status" value="1"/>
</dbReference>
<organism evidence="8 9">
    <name type="scientific">Mesorhizobium mediterraneum</name>
    <dbReference type="NCBI Taxonomy" id="43617"/>
    <lineage>
        <taxon>Bacteria</taxon>
        <taxon>Pseudomonadati</taxon>
        <taxon>Pseudomonadota</taxon>
        <taxon>Alphaproteobacteria</taxon>
        <taxon>Hyphomicrobiales</taxon>
        <taxon>Phyllobacteriaceae</taxon>
        <taxon>Mesorhizobium</taxon>
    </lineage>
</organism>
<keyword evidence="2" id="KW-1003">Cell membrane</keyword>
<sequence length="531" mass="57432">MVGTVSPERDIVATPVQRATREALYAGAIALGLFVLFIGLRTDQNISNELILVQRWWLLFTVVVLTMVGRFVYVAYGQPFLASQKVVDIATGLLPESAATRFFRLPYFIAAIVIVAVLALLAGSLDDLLGPGLAGYARFARALAIIYALASVLFYFRSFIHAHFSALGIAALAIYPVVVVLVLAVYSGSMVGGFQGSLKWVDNFGIQILIYVMLAWGLNIVVGLAGLLDLGYVAFYAVGAYAYALLGTHFGLSFWILLPAAGAMAAFWGVLLGFPVLRLRGDYLAIVTLAFGEIIRLVLINWREVTNGSAGISGIPKVSFFGLMSFNVADENYIAKVLDIAQSGAYYKIFLYYLILGLCLLTAFVTIRLRRMPVGRAWEALREDEIACRSLGINTTTTKLTAFATGAMFGGFAGSFFAARQGFVSPESFIFLESAIILAIVVLGGMGSLVGIAVAAMVMIGGTEALRELDFLKQVFGPDFTPELYRMLLFGIAMVIVMVWKPRGFVGSREPTAFLKESRAVSGSFTKEGHG</sequence>
<dbReference type="EMBL" id="NPKI01000032">
    <property type="protein sequence ID" value="PAP99642.1"/>
    <property type="molecule type" value="Genomic_DNA"/>
</dbReference>
<dbReference type="GO" id="GO:0015658">
    <property type="term" value="F:branched-chain amino acid transmembrane transporter activity"/>
    <property type="evidence" value="ECO:0007669"/>
    <property type="project" value="InterPro"/>
</dbReference>
<evidence type="ECO:0000256" key="5">
    <source>
        <dbReference type="ARBA" id="ARBA00023136"/>
    </source>
</evidence>
<dbReference type="AlphaFoldDB" id="A0AB36R4K6"/>
<keyword evidence="5 6" id="KW-0472">Membrane</keyword>
<evidence type="ECO:0000313" key="8">
    <source>
        <dbReference type="EMBL" id="PAP99642.1"/>
    </source>
</evidence>
<feature type="transmembrane region" description="Helical" evidence="6">
    <location>
        <begin position="163"/>
        <end position="186"/>
    </location>
</feature>
<evidence type="ECO:0000256" key="6">
    <source>
        <dbReference type="SAM" id="Phobius"/>
    </source>
</evidence>
<dbReference type="Pfam" id="PF02653">
    <property type="entry name" value="BPD_transp_2"/>
    <property type="match status" value="1"/>
</dbReference>
<feature type="transmembrane region" description="Helical" evidence="6">
    <location>
        <begin position="23"/>
        <end position="40"/>
    </location>
</feature>
<evidence type="ECO:0000256" key="4">
    <source>
        <dbReference type="ARBA" id="ARBA00022989"/>
    </source>
</evidence>
<feature type="transmembrane region" description="Helical" evidence="6">
    <location>
        <begin position="56"/>
        <end position="76"/>
    </location>
</feature>
<feature type="transmembrane region" description="Helical" evidence="6">
    <location>
        <begin position="483"/>
        <end position="500"/>
    </location>
</feature>
<dbReference type="Proteomes" id="UP000216215">
    <property type="component" value="Unassembled WGS sequence"/>
</dbReference>
<dbReference type="RefSeq" id="WP_095487483.1">
    <property type="nucleotide sequence ID" value="NZ_CP088151.1"/>
</dbReference>
<dbReference type="InterPro" id="IPR001851">
    <property type="entry name" value="ABC_transp_permease"/>
</dbReference>
<keyword evidence="3 6" id="KW-0812">Transmembrane</keyword>
<keyword evidence="9" id="KW-1185">Reference proteome</keyword>
<feature type="transmembrane region" description="Helical" evidence="6">
    <location>
        <begin position="230"/>
        <end position="246"/>
    </location>
</feature>
<keyword evidence="4 6" id="KW-1133">Transmembrane helix</keyword>
<name>A0AB36R4K6_9HYPH</name>
<dbReference type="InterPro" id="IPR021807">
    <property type="entry name" value="LivHM_N"/>
</dbReference>
<evidence type="ECO:0000256" key="3">
    <source>
        <dbReference type="ARBA" id="ARBA00022692"/>
    </source>
</evidence>